<feature type="region of interest" description="Disordered" evidence="1">
    <location>
        <begin position="68"/>
        <end position="97"/>
    </location>
</feature>
<dbReference type="GO" id="GO:0000398">
    <property type="term" value="P:mRNA splicing, via spliceosome"/>
    <property type="evidence" value="ECO:0007669"/>
    <property type="project" value="TreeGrafter"/>
</dbReference>
<dbReference type="GO" id="GO:1990247">
    <property type="term" value="F:N6-methyladenosine-containing RNA reader activity"/>
    <property type="evidence" value="ECO:0007669"/>
    <property type="project" value="TreeGrafter"/>
</dbReference>
<dbReference type="Gene3D" id="3.10.590.10">
    <property type="entry name" value="ph1033 like domains"/>
    <property type="match status" value="1"/>
</dbReference>
<dbReference type="PANTHER" id="PTHR12357:SF3">
    <property type="entry name" value="YTH DOMAIN-CONTAINING PROTEIN 1"/>
    <property type="match status" value="1"/>
</dbReference>
<dbReference type="GO" id="GO:0005654">
    <property type="term" value="C:nucleoplasm"/>
    <property type="evidence" value="ECO:0007669"/>
    <property type="project" value="TreeGrafter"/>
</dbReference>
<name>A0AAJ0MCX9_9PEZI</name>
<dbReference type="InterPro" id="IPR045168">
    <property type="entry name" value="YTH_prot"/>
</dbReference>
<dbReference type="PANTHER" id="PTHR12357">
    <property type="entry name" value="YTH YT521-B HOMOLOGY DOMAIN-CONTAINING"/>
    <property type="match status" value="1"/>
</dbReference>
<dbReference type="GO" id="GO:0003729">
    <property type="term" value="F:mRNA binding"/>
    <property type="evidence" value="ECO:0007669"/>
    <property type="project" value="TreeGrafter"/>
</dbReference>
<evidence type="ECO:0000313" key="3">
    <source>
        <dbReference type="EMBL" id="KAK3350051.1"/>
    </source>
</evidence>
<feature type="compositionally biased region" description="Basic and acidic residues" evidence="1">
    <location>
        <begin position="319"/>
        <end position="330"/>
    </location>
</feature>
<reference evidence="3" key="1">
    <citation type="journal article" date="2023" name="Mol. Phylogenet. Evol.">
        <title>Genome-scale phylogeny and comparative genomics of the fungal order Sordariales.</title>
        <authorList>
            <person name="Hensen N."/>
            <person name="Bonometti L."/>
            <person name="Westerberg I."/>
            <person name="Brannstrom I.O."/>
            <person name="Guillou S."/>
            <person name="Cros-Aarteil S."/>
            <person name="Calhoun S."/>
            <person name="Haridas S."/>
            <person name="Kuo A."/>
            <person name="Mondo S."/>
            <person name="Pangilinan J."/>
            <person name="Riley R."/>
            <person name="LaButti K."/>
            <person name="Andreopoulos B."/>
            <person name="Lipzen A."/>
            <person name="Chen C."/>
            <person name="Yan M."/>
            <person name="Daum C."/>
            <person name="Ng V."/>
            <person name="Clum A."/>
            <person name="Steindorff A."/>
            <person name="Ohm R.A."/>
            <person name="Martin F."/>
            <person name="Silar P."/>
            <person name="Natvig D.O."/>
            <person name="Lalanne C."/>
            <person name="Gautier V."/>
            <person name="Ament-Velasquez S.L."/>
            <person name="Kruys A."/>
            <person name="Hutchinson M.I."/>
            <person name="Powell A.J."/>
            <person name="Barry K."/>
            <person name="Miller A.N."/>
            <person name="Grigoriev I.V."/>
            <person name="Debuchy R."/>
            <person name="Gladieux P."/>
            <person name="Hiltunen Thoren M."/>
            <person name="Johannesson H."/>
        </authorList>
    </citation>
    <scope>NUCLEOTIDE SEQUENCE</scope>
    <source>
        <strain evidence="3">CBS 955.72</strain>
    </source>
</reference>
<feature type="compositionally biased region" description="Low complexity" evidence="1">
    <location>
        <begin position="250"/>
        <end position="267"/>
    </location>
</feature>
<feature type="region of interest" description="Disordered" evidence="1">
    <location>
        <begin position="212"/>
        <end position="377"/>
    </location>
</feature>
<feature type="compositionally biased region" description="Basic and acidic residues" evidence="1">
    <location>
        <begin position="796"/>
        <end position="809"/>
    </location>
</feature>
<evidence type="ECO:0000313" key="4">
    <source>
        <dbReference type="Proteomes" id="UP001275084"/>
    </source>
</evidence>
<dbReference type="PROSITE" id="PS50882">
    <property type="entry name" value="YTH"/>
    <property type="match status" value="1"/>
</dbReference>
<sequence length="850" mass="94491">MWPWINGVGLENLDSFEYQNEHPASEPEPAFANFETYDPRQPIQHFQPTQLAQPLQHVQRAQPFQPFQPFQDIEGSRPPPTDWQDHNLAPNNSLGGHSLVRMPSSASTTGKLGLDARAAELKEKLLRNRGGRSQLRTGTTETAAANTNSLSLDPAKSAPTASVASGAPTPVMMKPSPPTQFIPHPVPRKPSQMSVPADANDIADLITSISSNHNASNRKAGSHNPAQPGDGAANIHVKQQVKQQGKEQVKPTNPNTNNSPNETTLPTPVSPPPTNPIQALTVPKKQSEQETKAPTQPFPRPFRMAMHREQTLSGSTEEGEVKTDSPKRETLMPSDKNTVPAKKQASTHIRGIRDNTTKEVAPSGASSQKTVNSEKKKIVDQITNGATQDADMMDTRSDPTESNTALARLAEQDMDLKDWLILTNYHEVKSRSRKLERHRKGLALAAEKERIEAEQRKLMEEEELESMGFRRSTLGQVAGAVSSTTPAGNIVATPLASNPKPDQQERAKPTLAKREYDGDGDVPARVEKATRVEGLEPQSKNVETKPKRERDEHQEPLSDRRYKRSEPRLASRSRDPSPRRHAYPSSPSRRNHRQSPPSRSRGYSPHRQPPEPRRRSDYNEYDDHGRRYNDSRGELARQDTGQYGPPSHVNSGKQGDTRFFIVKSFNEQNVSACMDDGVWVTQAQNGQVLASAFAECKNVILFFSINKSRAFQGYARMASAPSPETPRPKWMSGINWNTSDPFRVQWLSKTAVDFRHIGHLRNSFNEYLPVLVGKDGQEVEEGCGHALAREMKSFADADGKFDEPSRGETRGGYGGRHGNDAHSPNRNGGYIKREEGVERDGEKVRGKEWW</sequence>
<feature type="region of interest" description="Disordered" evidence="1">
    <location>
        <begin position="796"/>
        <end position="850"/>
    </location>
</feature>
<dbReference type="Pfam" id="PF04146">
    <property type="entry name" value="YTH"/>
    <property type="match status" value="1"/>
</dbReference>
<feature type="compositionally biased region" description="Low complexity" evidence="1">
    <location>
        <begin position="137"/>
        <end position="148"/>
    </location>
</feature>
<dbReference type="InterPro" id="IPR007275">
    <property type="entry name" value="YTH_domain"/>
</dbReference>
<comment type="caution">
    <text evidence="3">The sequence shown here is derived from an EMBL/GenBank/DDBJ whole genome shotgun (WGS) entry which is preliminary data.</text>
</comment>
<feature type="domain" description="YTH" evidence="2">
    <location>
        <begin position="657"/>
        <end position="791"/>
    </location>
</feature>
<dbReference type="EMBL" id="JAUIQD010000005">
    <property type="protein sequence ID" value="KAK3350051.1"/>
    <property type="molecule type" value="Genomic_DNA"/>
</dbReference>
<dbReference type="Proteomes" id="UP001275084">
    <property type="component" value="Unassembled WGS sequence"/>
</dbReference>
<feature type="compositionally biased region" description="Basic and acidic residues" evidence="1">
    <location>
        <begin position="542"/>
        <end position="578"/>
    </location>
</feature>
<dbReference type="CDD" id="cd21134">
    <property type="entry name" value="YTH"/>
    <property type="match status" value="1"/>
</dbReference>
<evidence type="ECO:0000256" key="1">
    <source>
        <dbReference type="SAM" id="MobiDB-lite"/>
    </source>
</evidence>
<feature type="region of interest" description="Disordered" evidence="1">
    <location>
        <begin position="480"/>
        <end position="654"/>
    </location>
</feature>
<evidence type="ECO:0000259" key="2">
    <source>
        <dbReference type="PROSITE" id="PS50882"/>
    </source>
</evidence>
<organism evidence="3 4">
    <name type="scientific">Lasiosphaeria hispida</name>
    <dbReference type="NCBI Taxonomy" id="260671"/>
    <lineage>
        <taxon>Eukaryota</taxon>
        <taxon>Fungi</taxon>
        <taxon>Dikarya</taxon>
        <taxon>Ascomycota</taxon>
        <taxon>Pezizomycotina</taxon>
        <taxon>Sordariomycetes</taxon>
        <taxon>Sordariomycetidae</taxon>
        <taxon>Sordariales</taxon>
        <taxon>Lasiosphaeriaceae</taxon>
        <taxon>Lasiosphaeria</taxon>
    </lineage>
</organism>
<protein>
    <submittedName>
        <fullName evidence="3">YT521-B-like domain-containing protein</fullName>
    </submittedName>
</protein>
<dbReference type="GO" id="GO:0000381">
    <property type="term" value="P:regulation of alternative mRNA splicing, via spliceosome"/>
    <property type="evidence" value="ECO:0007669"/>
    <property type="project" value="TreeGrafter"/>
</dbReference>
<reference evidence="3" key="2">
    <citation type="submission" date="2023-06" db="EMBL/GenBank/DDBJ databases">
        <authorList>
            <consortium name="Lawrence Berkeley National Laboratory"/>
            <person name="Haridas S."/>
            <person name="Hensen N."/>
            <person name="Bonometti L."/>
            <person name="Westerberg I."/>
            <person name="Brannstrom I.O."/>
            <person name="Guillou S."/>
            <person name="Cros-Aarteil S."/>
            <person name="Calhoun S."/>
            <person name="Kuo A."/>
            <person name="Mondo S."/>
            <person name="Pangilinan J."/>
            <person name="Riley R."/>
            <person name="Labutti K."/>
            <person name="Andreopoulos B."/>
            <person name="Lipzen A."/>
            <person name="Chen C."/>
            <person name="Yanf M."/>
            <person name="Daum C."/>
            <person name="Ng V."/>
            <person name="Clum A."/>
            <person name="Steindorff A."/>
            <person name="Ohm R."/>
            <person name="Martin F."/>
            <person name="Silar P."/>
            <person name="Natvig D."/>
            <person name="Lalanne C."/>
            <person name="Gautier V."/>
            <person name="Ament-Velasquez S.L."/>
            <person name="Kruys A."/>
            <person name="Hutchinson M.I."/>
            <person name="Powell A.J."/>
            <person name="Barry K."/>
            <person name="Miller A.N."/>
            <person name="Grigoriev I.V."/>
            <person name="Debuchy R."/>
            <person name="Gladieux P."/>
            <person name="Thoren M.H."/>
            <person name="Johannesson H."/>
        </authorList>
    </citation>
    <scope>NUCLEOTIDE SEQUENCE</scope>
    <source>
        <strain evidence="3">CBS 955.72</strain>
    </source>
</reference>
<dbReference type="AlphaFoldDB" id="A0AAJ0MCX9"/>
<feature type="compositionally biased region" description="Basic and acidic residues" evidence="1">
    <location>
        <begin position="502"/>
        <end position="534"/>
    </location>
</feature>
<feature type="compositionally biased region" description="Basic and acidic residues" evidence="1">
    <location>
        <begin position="831"/>
        <end position="850"/>
    </location>
</feature>
<feature type="compositionally biased region" description="Basic and acidic residues" evidence="1">
    <location>
        <begin position="608"/>
        <end position="637"/>
    </location>
</feature>
<gene>
    <name evidence="3" type="ORF">B0T25DRAFT_549659</name>
</gene>
<keyword evidence="4" id="KW-1185">Reference proteome</keyword>
<proteinExistence type="predicted"/>
<accession>A0AAJ0MCX9</accession>
<feature type="region of interest" description="Disordered" evidence="1">
    <location>
        <begin position="126"/>
        <end position="195"/>
    </location>
</feature>